<gene>
    <name evidence="1" type="ORF">ABM428_17545</name>
</gene>
<dbReference type="KEGG" id="suly:ABM428_17545"/>
<dbReference type="EMBL" id="CP159197">
    <property type="protein sequence ID" value="XCF12258.1"/>
    <property type="molecule type" value="Genomic_DNA"/>
</dbReference>
<sequence>MENKYGTLEEAVSSAFANAKKQEYPQDCLAAQRYIIEGGQSMWEVSLTEGIDDSLTHISDEPTDFKTEAEAISLIKGCWDNEWDEEA</sequence>
<dbReference type="AlphaFoldDB" id="A0AAU8C9G1"/>
<dbReference type="RefSeq" id="WP_353628671.1">
    <property type="nucleotide sequence ID" value="NZ_CP159197.1"/>
</dbReference>
<geneLocation type="plasmid" evidence="1">
    <name>pZYJ04</name>
</geneLocation>
<proteinExistence type="predicted"/>
<reference evidence="1" key="2">
    <citation type="submission" date="2024-06" db="EMBL/GenBank/DDBJ databases">
        <authorList>
            <person name="Deng Y."/>
        </authorList>
    </citation>
    <scope>NUCLEOTIDE SEQUENCE</scope>
    <source>
        <strain evidence="1">TCYB15</strain>
        <plasmid evidence="1">pZYJ04</plasmid>
    </source>
</reference>
<name>A0AAU8C9G1_9RHOB</name>
<accession>A0AAU8C9G1</accession>
<keyword evidence="1" id="KW-0614">Plasmid</keyword>
<organism evidence="1">
    <name type="scientific">Sulfitobacter sp. TCYB15</name>
    <dbReference type="NCBI Taxonomy" id="3229275"/>
    <lineage>
        <taxon>Bacteria</taxon>
        <taxon>Pseudomonadati</taxon>
        <taxon>Pseudomonadota</taxon>
        <taxon>Alphaproteobacteria</taxon>
        <taxon>Rhodobacterales</taxon>
        <taxon>Roseobacteraceae</taxon>
        <taxon>Sulfitobacter</taxon>
    </lineage>
</organism>
<reference evidence="1" key="1">
    <citation type="journal article" date="2020" name="Int. J. Syst. Evol. Microbiol.">
        <title>Notification of changes in taxonomic opinion previously published outside the IJSEM.</title>
        <authorList>
            <person name="Oren A."/>
            <person name="Garrity G."/>
        </authorList>
    </citation>
    <scope>NUCLEOTIDE SEQUENCE</scope>
    <source>
        <strain evidence="1">TCYB15</strain>
    </source>
</reference>
<evidence type="ECO:0000313" key="1">
    <source>
        <dbReference type="EMBL" id="XCF12258.1"/>
    </source>
</evidence>
<protein>
    <submittedName>
        <fullName evidence="1">Uncharacterized protein</fullName>
    </submittedName>
</protein>